<dbReference type="Gene3D" id="2.60.40.3680">
    <property type="match status" value="1"/>
</dbReference>
<sequence length="326" mass="34083">MTVLATLATVTVPAAAEGAEPLTAGGIAFTVNAGITIKTESVRISVAEITIDYEFVNETGADLVTLLAFPLPTLGSGDPSIADSLPRGQDPVNFLAATTTIDGKPVQPQVAQRASVLGVDITDRLRADGVPLNPYAAPAGRAALAALPAPKRAFYLQNGLAQWSGNDPVSFGWDVATSLYWLQTFPAGKTVKVHHRYIPVSGSGLLGLADLDAAPAGGVLSRNYCLDEGGIAGIRKALSGQQDRNPLPTAMLQRATLGYRLGMGAGWSAPVGLFKLTVEKPKPDDIMSMCFGGKLDKASPTSFTFTARNYLPQDDLAVLFVSTGTR</sequence>
<dbReference type="RefSeq" id="WP_247026445.1">
    <property type="nucleotide sequence ID" value="NZ_JALKCH010000002.1"/>
</dbReference>
<name>A0ABT0D7L1_9HYPH</name>
<evidence type="ECO:0000313" key="2">
    <source>
        <dbReference type="EMBL" id="MCK0195935.1"/>
    </source>
</evidence>
<dbReference type="EMBL" id="JALKCH010000002">
    <property type="protein sequence ID" value="MCK0195935.1"/>
    <property type="molecule type" value="Genomic_DNA"/>
</dbReference>
<dbReference type="Pfam" id="PF14415">
    <property type="entry name" value="DUF4424"/>
    <property type="match status" value="1"/>
</dbReference>
<gene>
    <name evidence="2" type="ORF">MWN34_03320</name>
</gene>
<keyword evidence="3" id="KW-1185">Reference proteome</keyword>
<dbReference type="Proteomes" id="UP001203284">
    <property type="component" value="Unassembled WGS sequence"/>
</dbReference>
<evidence type="ECO:0000313" key="3">
    <source>
        <dbReference type="Proteomes" id="UP001203284"/>
    </source>
</evidence>
<feature type="domain" description="DUF4424" evidence="1">
    <location>
        <begin position="22"/>
        <end position="319"/>
    </location>
</feature>
<organism evidence="2 3">
    <name type="scientific">Ancylobacter crimeensis</name>
    <dbReference type="NCBI Taxonomy" id="2579147"/>
    <lineage>
        <taxon>Bacteria</taxon>
        <taxon>Pseudomonadati</taxon>
        <taxon>Pseudomonadota</taxon>
        <taxon>Alphaproteobacteria</taxon>
        <taxon>Hyphomicrobiales</taxon>
        <taxon>Xanthobacteraceae</taxon>
        <taxon>Ancylobacter</taxon>
    </lineage>
</organism>
<reference evidence="2 3" key="1">
    <citation type="submission" date="2022-04" db="EMBL/GenBank/DDBJ databases">
        <authorList>
            <person name="Grouzdev D.S."/>
            <person name="Pantiukh K.S."/>
            <person name="Krutkina M.S."/>
        </authorList>
    </citation>
    <scope>NUCLEOTIDE SEQUENCE [LARGE SCALE GENOMIC DNA]</scope>
    <source>
        <strain evidence="2 3">6x-1</strain>
    </source>
</reference>
<dbReference type="InterPro" id="IPR025538">
    <property type="entry name" value="DUF4424"/>
</dbReference>
<evidence type="ECO:0000259" key="1">
    <source>
        <dbReference type="Pfam" id="PF14415"/>
    </source>
</evidence>
<accession>A0ABT0D7L1</accession>
<comment type="caution">
    <text evidence="2">The sequence shown here is derived from an EMBL/GenBank/DDBJ whole genome shotgun (WGS) entry which is preliminary data.</text>
</comment>
<proteinExistence type="predicted"/>
<protein>
    <submittedName>
        <fullName evidence="2">DUF4424 domain-containing protein</fullName>
    </submittedName>
</protein>